<proteinExistence type="predicted"/>
<sequence>MVRAGSLGHLLTSVLEVGFDEMLLATAPDADKPIEQILTKGSGADARFEVTIGGRD</sequence>
<protein>
    <submittedName>
        <fullName evidence="1">Uncharacterized protein</fullName>
    </submittedName>
</protein>
<evidence type="ECO:0000313" key="1">
    <source>
        <dbReference type="EMBL" id="ADC35822.1"/>
    </source>
</evidence>
<dbReference type="EMBL" id="GU260700">
    <property type="protein sequence ID" value="ADC35822.1"/>
    <property type="molecule type" value="Genomic_DNA"/>
</dbReference>
<organism evidence="1">
    <name type="scientific">uncultured bacterium 66</name>
    <dbReference type="NCBI Taxonomy" id="698391"/>
    <lineage>
        <taxon>Bacteria</taxon>
        <taxon>environmental samples</taxon>
    </lineage>
</organism>
<reference evidence="1" key="1">
    <citation type="submission" date="2009-12" db="EMBL/GenBank/DDBJ databases">
        <authorList>
            <person name="Kielak A."/>
            <person name="van Veen J.A."/>
            <person name="Kowalchuk G.A."/>
        </authorList>
    </citation>
    <scope>NUCLEOTIDE SEQUENCE</scope>
</reference>
<accession>E3T678</accession>
<reference evidence="1" key="2">
    <citation type="journal article" date="2010" name="Appl. Environ. Microbiol.">
        <title>Comparative analysis of acidobacterial genomic fragments from terrestrial and aquatic metagenomic libraries, with emphasis on acidobacteria subdivision 6.</title>
        <authorList>
            <person name="Kielak A.M."/>
            <person name="van Veen J.A."/>
            <person name="Kowalchuk G.A."/>
        </authorList>
    </citation>
    <scope>NUCLEOTIDE SEQUENCE</scope>
</reference>
<dbReference type="AlphaFoldDB" id="E3T678"/>
<name>E3T678_9BACT</name>